<dbReference type="AlphaFoldDB" id="A0A382WDW3"/>
<organism evidence="1">
    <name type="scientific">marine metagenome</name>
    <dbReference type="NCBI Taxonomy" id="408172"/>
    <lineage>
        <taxon>unclassified sequences</taxon>
        <taxon>metagenomes</taxon>
        <taxon>ecological metagenomes</taxon>
    </lineage>
</organism>
<gene>
    <name evidence="1" type="ORF">METZ01_LOCUS409399</name>
</gene>
<protein>
    <submittedName>
        <fullName evidence="1">Uncharacterized protein</fullName>
    </submittedName>
</protein>
<reference evidence="1" key="1">
    <citation type="submission" date="2018-05" db="EMBL/GenBank/DDBJ databases">
        <authorList>
            <person name="Lanie J.A."/>
            <person name="Ng W.-L."/>
            <person name="Kazmierczak K.M."/>
            <person name="Andrzejewski T.M."/>
            <person name="Davidsen T.M."/>
            <person name="Wayne K.J."/>
            <person name="Tettelin H."/>
            <person name="Glass J.I."/>
            <person name="Rusch D."/>
            <person name="Podicherti R."/>
            <person name="Tsui H.-C.T."/>
            <person name="Winkler M.E."/>
        </authorList>
    </citation>
    <scope>NUCLEOTIDE SEQUENCE</scope>
</reference>
<sequence>MNLYKFGIKLFFKDDADYFSQKFIPVFHKWIQNKTIPNHLLIDVADYSHIADGPGVMLIAHEGHISLDQEHKKPGMMYMRKTAISGSFQERFDKVFFMAVQGTKLLQDDTENN</sequence>
<proteinExistence type="predicted"/>
<feature type="non-terminal residue" evidence="1">
    <location>
        <position position="113"/>
    </location>
</feature>
<dbReference type="EMBL" id="UINC01158807">
    <property type="protein sequence ID" value="SVD56545.1"/>
    <property type="molecule type" value="Genomic_DNA"/>
</dbReference>
<name>A0A382WDW3_9ZZZZ</name>
<evidence type="ECO:0000313" key="1">
    <source>
        <dbReference type="EMBL" id="SVD56545.1"/>
    </source>
</evidence>
<accession>A0A382WDW3</accession>